<dbReference type="Proteomes" id="UP000315343">
    <property type="component" value="Unassembled WGS sequence"/>
</dbReference>
<dbReference type="Pfam" id="PF20548">
    <property type="entry name" value="DUF6762"/>
    <property type="match status" value="1"/>
</dbReference>
<reference evidence="1 2" key="1">
    <citation type="submission" date="2019-07" db="EMBL/GenBank/DDBJ databases">
        <title>Genomic Encyclopedia of Type Strains, Phase I: the one thousand microbial genomes (KMG-I) project.</title>
        <authorList>
            <person name="Kyrpides N."/>
        </authorList>
    </citation>
    <scope>NUCLEOTIDE SEQUENCE [LARGE SCALE GENOMIC DNA]</scope>
    <source>
        <strain evidence="1 2">DSM 13558</strain>
    </source>
</reference>
<name>A0A562J9U0_9FIRM</name>
<dbReference type="OrthoDB" id="1913818at2"/>
<dbReference type="RefSeq" id="WP_145083150.1">
    <property type="nucleotide sequence ID" value="NZ_DAMBUX010000001.1"/>
</dbReference>
<dbReference type="InterPro" id="IPR046650">
    <property type="entry name" value="DUF6762"/>
</dbReference>
<protein>
    <submittedName>
        <fullName evidence="1">Uncharacterized protein</fullName>
    </submittedName>
</protein>
<keyword evidence="2" id="KW-1185">Reference proteome</keyword>
<dbReference type="AlphaFoldDB" id="A0A562J9U0"/>
<organism evidence="1 2">
    <name type="scientific">Sedimentibacter saalensis</name>
    <dbReference type="NCBI Taxonomy" id="130788"/>
    <lineage>
        <taxon>Bacteria</taxon>
        <taxon>Bacillati</taxon>
        <taxon>Bacillota</taxon>
        <taxon>Tissierellia</taxon>
        <taxon>Sedimentibacter</taxon>
    </lineage>
</organism>
<accession>A0A562J9U0</accession>
<gene>
    <name evidence="1" type="ORF">LY60_02142</name>
</gene>
<proteinExistence type="predicted"/>
<sequence length="137" mass="16310">MENYNNLVLMLKDSKTGFFDKTMGSYEIHKNMEYIDKIYAMEEGSKLYIFLTLTTLDIEEDWKFSGIFDLYNEEIFSGKAVGFEELSEDYNPKWIIKIEYSEDHKKTEELLNELLNIHTAELERIIPLINPEDYIQE</sequence>
<dbReference type="EMBL" id="VLKH01000005">
    <property type="protein sequence ID" value="TWH79823.1"/>
    <property type="molecule type" value="Genomic_DNA"/>
</dbReference>
<comment type="caution">
    <text evidence="1">The sequence shown here is derived from an EMBL/GenBank/DDBJ whole genome shotgun (WGS) entry which is preliminary data.</text>
</comment>
<evidence type="ECO:0000313" key="2">
    <source>
        <dbReference type="Proteomes" id="UP000315343"/>
    </source>
</evidence>
<evidence type="ECO:0000313" key="1">
    <source>
        <dbReference type="EMBL" id="TWH79823.1"/>
    </source>
</evidence>